<dbReference type="Proteomes" id="UP000287651">
    <property type="component" value="Unassembled WGS sequence"/>
</dbReference>
<reference evidence="2 3" key="1">
    <citation type="journal article" date="2014" name="Agronomy (Basel)">
        <title>A Draft Genome Sequence for Ensete ventricosum, the Drought-Tolerant Tree Against Hunger.</title>
        <authorList>
            <person name="Harrison J."/>
            <person name="Moore K.A."/>
            <person name="Paszkiewicz K."/>
            <person name="Jones T."/>
            <person name="Grant M."/>
            <person name="Ambacheew D."/>
            <person name="Muzemil S."/>
            <person name="Studholme D.J."/>
        </authorList>
    </citation>
    <scope>NUCLEOTIDE SEQUENCE [LARGE SCALE GENOMIC DNA]</scope>
</reference>
<protein>
    <submittedName>
        <fullName evidence="2">Uncharacterized protein</fullName>
    </submittedName>
</protein>
<dbReference type="AlphaFoldDB" id="A0A426YM54"/>
<dbReference type="EMBL" id="AMZH03011482">
    <property type="protein sequence ID" value="RRT52798.1"/>
    <property type="molecule type" value="Genomic_DNA"/>
</dbReference>
<accession>A0A426YM54</accession>
<proteinExistence type="predicted"/>
<feature type="compositionally biased region" description="Basic and acidic residues" evidence="1">
    <location>
        <begin position="65"/>
        <end position="76"/>
    </location>
</feature>
<organism evidence="2 3">
    <name type="scientific">Ensete ventricosum</name>
    <name type="common">Abyssinian banana</name>
    <name type="synonym">Musa ensete</name>
    <dbReference type="NCBI Taxonomy" id="4639"/>
    <lineage>
        <taxon>Eukaryota</taxon>
        <taxon>Viridiplantae</taxon>
        <taxon>Streptophyta</taxon>
        <taxon>Embryophyta</taxon>
        <taxon>Tracheophyta</taxon>
        <taxon>Spermatophyta</taxon>
        <taxon>Magnoliopsida</taxon>
        <taxon>Liliopsida</taxon>
        <taxon>Zingiberales</taxon>
        <taxon>Musaceae</taxon>
        <taxon>Ensete</taxon>
    </lineage>
</organism>
<sequence>MTWQNIIFKPKLISKQLGNAKILSSEWDAKKTFKAATSRDLTRSRSTIEGALRLDPRTPAAPHRITLDTHDKDKAPRGTSGRDPSQKGQAAAGSMRGEGTAGSGLKMPPFPCGPIQIPSRVKIPQVVKTDPGPKGGDEIGPQGPPTADSTVKWKITFLYLWKGQLESKGEVAGFPFPFTRSRLLRSG</sequence>
<comment type="caution">
    <text evidence="2">The sequence shown here is derived from an EMBL/GenBank/DDBJ whole genome shotgun (WGS) entry which is preliminary data.</text>
</comment>
<evidence type="ECO:0000313" key="3">
    <source>
        <dbReference type="Proteomes" id="UP000287651"/>
    </source>
</evidence>
<evidence type="ECO:0000256" key="1">
    <source>
        <dbReference type="SAM" id="MobiDB-lite"/>
    </source>
</evidence>
<gene>
    <name evidence="2" type="ORF">B296_00046166</name>
</gene>
<name>A0A426YM54_ENSVE</name>
<evidence type="ECO:0000313" key="2">
    <source>
        <dbReference type="EMBL" id="RRT52798.1"/>
    </source>
</evidence>
<feature type="region of interest" description="Disordered" evidence="1">
    <location>
        <begin position="36"/>
        <end position="106"/>
    </location>
</feature>